<dbReference type="SUPFAM" id="SSF50494">
    <property type="entry name" value="Trypsin-like serine proteases"/>
    <property type="match status" value="1"/>
</dbReference>
<feature type="chain" id="PRO_5016257271" evidence="1">
    <location>
        <begin position="19"/>
        <end position="245"/>
    </location>
</feature>
<dbReference type="EMBL" id="QGGO01000045">
    <property type="protein sequence ID" value="PWK16742.1"/>
    <property type="molecule type" value="Genomic_DNA"/>
</dbReference>
<protein>
    <submittedName>
        <fullName evidence="3">Trypsin</fullName>
    </submittedName>
</protein>
<dbReference type="Pfam" id="PF00089">
    <property type="entry name" value="Trypsin"/>
    <property type="match status" value="1"/>
</dbReference>
<accession>A0A316DGU7</accession>
<keyword evidence="1" id="KW-0732">Signal</keyword>
<evidence type="ECO:0000313" key="4">
    <source>
        <dbReference type="Proteomes" id="UP000245489"/>
    </source>
</evidence>
<dbReference type="AlphaFoldDB" id="A0A316DGU7"/>
<dbReference type="InterPro" id="IPR043504">
    <property type="entry name" value="Peptidase_S1_PA_chymotrypsin"/>
</dbReference>
<proteinExistence type="predicted"/>
<dbReference type="InterPro" id="IPR001254">
    <property type="entry name" value="Trypsin_dom"/>
</dbReference>
<name>A0A316DGU7_9BACT</name>
<gene>
    <name evidence="3" type="ORF">LV89_04765</name>
</gene>
<dbReference type="Proteomes" id="UP000245489">
    <property type="component" value="Unassembled WGS sequence"/>
</dbReference>
<feature type="domain" description="Peptidase S1" evidence="2">
    <location>
        <begin position="58"/>
        <end position="218"/>
    </location>
</feature>
<keyword evidence="4" id="KW-1185">Reference proteome</keyword>
<dbReference type="GO" id="GO:0004252">
    <property type="term" value="F:serine-type endopeptidase activity"/>
    <property type="evidence" value="ECO:0007669"/>
    <property type="project" value="InterPro"/>
</dbReference>
<dbReference type="GO" id="GO:0006508">
    <property type="term" value="P:proteolysis"/>
    <property type="evidence" value="ECO:0007669"/>
    <property type="project" value="InterPro"/>
</dbReference>
<reference evidence="3 4" key="1">
    <citation type="submission" date="2018-05" db="EMBL/GenBank/DDBJ databases">
        <title>Genomic Encyclopedia of Archaeal and Bacterial Type Strains, Phase II (KMG-II): from individual species to whole genera.</title>
        <authorList>
            <person name="Goeker M."/>
        </authorList>
    </citation>
    <scope>NUCLEOTIDE SEQUENCE [LARGE SCALE GENOMIC DNA]</scope>
    <source>
        <strain evidence="3 4">DSM 22214</strain>
    </source>
</reference>
<feature type="signal peptide" evidence="1">
    <location>
        <begin position="1"/>
        <end position="18"/>
    </location>
</feature>
<dbReference type="OrthoDB" id="1117006at2"/>
<dbReference type="Gene3D" id="2.40.10.10">
    <property type="entry name" value="Trypsin-like serine proteases"/>
    <property type="match status" value="2"/>
</dbReference>
<sequence length="245" mass="27809">MKAIVLFLFAFTIHCSFGQVGVSQKTFEPISLVNKIEFQNTKFNQPKFSCAFLLMYKNDTFAITAKHLLKIIKTNKMNAVSFENEVSNWSFYPLNHTSETIVADKLLNENKAELLENKSTFEKDWLVFSIKENHANIKPLQLRTSPLTMGEKLYVVGWTRTMEEGKQRVYEFEYHKTIGNRILLKEVIVPEKFGGLSGAPLVDEKGLVVGVVSNATIDPESNEKYFSPCTLNGIISVIEQNTKGK</sequence>
<dbReference type="InterPro" id="IPR009003">
    <property type="entry name" value="Peptidase_S1_PA"/>
</dbReference>
<comment type="caution">
    <text evidence="3">The sequence shown here is derived from an EMBL/GenBank/DDBJ whole genome shotgun (WGS) entry which is preliminary data.</text>
</comment>
<evidence type="ECO:0000313" key="3">
    <source>
        <dbReference type="EMBL" id="PWK16742.1"/>
    </source>
</evidence>
<evidence type="ECO:0000259" key="2">
    <source>
        <dbReference type="Pfam" id="PF00089"/>
    </source>
</evidence>
<dbReference type="RefSeq" id="WP_109745440.1">
    <property type="nucleotide sequence ID" value="NZ_QGGO01000045.1"/>
</dbReference>
<evidence type="ECO:0000256" key="1">
    <source>
        <dbReference type="SAM" id="SignalP"/>
    </source>
</evidence>
<organism evidence="3 4">
    <name type="scientific">Arcicella aurantiaca</name>
    <dbReference type="NCBI Taxonomy" id="591202"/>
    <lineage>
        <taxon>Bacteria</taxon>
        <taxon>Pseudomonadati</taxon>
        <taxon>Bacteroidota</taxon>
        <taxon>Cytophagia</taxon>
        <taxon>Cytophagales</taxon>
        <taxon>Flectobacillaceae</taxon>
        <taxon>Arcicella</taxon>
    </lineage>
</organism>